<dbReference type="Gene3D" id="3.30.413.10">
    <property type="entry name" value="Sulfite Reductase Hemoprotein, domain 1"/>
    <property type="match status" value="2"/>
</dbReference>
<dbReference type="STRING" id="1122934.SAMN02745691_00820"/>
<dbReference type="InterPro" id="IPR006066">
    <property type="entry name" value="NO2/SO3_Rdtase_FeS/sirohaem_BS"/>
</dbReference>
<dbReference type="PANTHER" id="PTHR32439:SF9">
    <property type="entry name" value="BLR3264 PROTEIN"/>
    <property type="match status" value="1"/>
</dbReference>
<keyword evidence="3" id="KW-0479">Metal-binding</keyword>
<dbReference type="PRINTS" id="PR00397">
    <property type="entry name" value="SIROHAEM"/>
</dbReference>
<accession>A0A1M6E0V9</accession>
<dbReference type="OrthoDB" id="9803707at2"/>
<evidence type="ECO:0000313" key="10">
    <source>
        <dbReference type="Proteomes" id="UP000184342"/>
    </source>
</evidence>
<dbReference type="GO" id="GO:0016491">
    <property type="term" value="F:oxidoreductase activity"/>
    <property type="evidence" value="ECO:0007669"/>
    <property type="project" value="UniProtKB-KW"/>
</dbReference>
<sequence>MILITDLFLKDIEDFKRDVQLFKDGGIEQFKSFGSKMGIYGEGPKNTYMVRPRIPGGVISIGQLRAISAISEKYPGMQIRLTTRQDIQLHSLELDDLGNVLEDLAKSGLTTRGAGGDSTRNITCSPLSGVAVNEAFDVTPYMEKTTNHLMSVPGAFSLPRKFKVSFSNNGEDTANATIADIGFIAKKVDGREGFEVYVAGGLGGGARKSLKIEDFIEASEVLYYAEAAMEVFKNEGDRTNRHKARLRFVLNRLGEEQFVELFNRQLEKLRKEKQLTLDLDPVGTGQATVTKWNYMVADKHRRVVVPQKQKSRYSLYIHPYDGRLLPDKLDDILDFIEELDYDITIRLSMSQGLFVRNLKKKDLNKLIKIAAGMISTVDLFNSVSCVGPTVCNPGICNSQGLLADIRKTFADSGSRLQGELPLVHISGCPNSCAQHQVAEIGFSGRAKKTKDGLIPAYSLSIGGKLGQGQTSFGEVYGDIPAKRVSSFLLELAGLKSITNHKSFGEFVRAEDHSIRELVSRYSALEGIAEAPGIYRDFGSDSLFSVGKK</sequence>
<dbReference type="GO" id="GO:0020037">
    <property type="term" value="F:heme binding"/>
    <property type="evidence" value="ECO:0007669"/>
    <property type="project" value="InterPro"/>
</dbReference>
<protein>
    <submittedName>
        <fullName evidence="9">Sulfite reductase (Ferredoxin)</fullName>
    </submittedName>
</protein>
<evidence type="ECO:0000256" key="3">
    <source>
        <dbReference type="ARBA" id="ARBA00022723"/>
    </source>
</evidence>
<dbReference type="Proteomes" id="UP000184342">
    <property type="component" value="Unassembled WGS sequence"/>
</dbReference>
<dbReference type="PROSITE" id="PS00365">
    <property type="entry name" value="NIR_SIR"/>
    <property type="match status" value="1"/>
</dbReference>
<keyword evidence="10" id="KW-1185">Reference proteome</keyword>
<evidence type="ECO:0000313" key="9">
    <source>
        <dbReference type="EMBL" id="SHI79000.1"/>
    </source>
</evidence>
<evidence type="ECO:0000256" key="5">
    <source>
        <dbReference type="ARBA" id="ARBA00023004"/>
    </source>
</evidence>
<dbReference type="InterPro" id="IPR006067">
    <property type="entry name" value="NO2/SO3_Rdtase_4Fe4S_dom"/>
</dbReference>
<dbReference type="Pfam" id="PF01077">
    <property type="entry name" value="NIR_SIR"/>
    <property type="match status" value="1"/>
</dbReference>
<evidence type="ECO:0000256" key="4">
    <source>
        <dbReference type="ARBA" id="ARBA00023002"/>
    </source>
</evidence>
<feature type="domain" description="Nitrite/sulphite reductase 4Fe-4S" evidence="7">
    <location>
        <begin position="116"/>
        <end position="267"/>
    </location>
</feature>
<dbReference type="SUPFAM" id="SSF56014">
    <property type="entry name" value="Nitrite and sulphite reductase 4Fe-4S domain-like"/>
    <property type="match status" value="2"/>
</dbReference>
<dbReference type="Pfam" id="PF03460">
    <property type="entry name" value="NIR_SIR_ferr"/>
    <property type="match status" value="2"/>
</dbReference>
<organism evidence="9 10">
    <name type="scientific">Parasporobacterium paucivorans DSM 15970</name>
    <dbReference type="NCBI Taxonomy" id="1122934"/>
    <lineage>
        <taxon>Bacteria</taxon>
        <taxon>Bacillati</taxon>
        <taxon>Bacillota</taxon>
        <taxon>Clostridia</taxon>
        <taxon>Lachnospirales</taxon>
        <taxon>Lachnospiraceae</taxon>
        <taxon>Parasporobacterium</taxon>
    </lineage>
</organism>
<dbReference type="InterPro" id="IPR051329">
    <property type="entry name" value="NIR_SIR_4Fe-4S"/>
</dbReference>
<keyword evidence="1" id="KW-0004">4Fe-4S</keyword>
<evidence type="ECO:0000259" key="8">
    <source>
        <dbReference type="Pfam" id="PF03460"/>
    </source>
</evidence>
<name>A0A1M6E0V9_9FIRM</name>
<keyword evidence="5" id="KW-0408">Iron</keyword>
<dbReference type="RefSeq" id="WP_094757295.1">
    <property type="nucleotide sequence ID" value="NZ_FQYT01000007.1"/>
</dbReference>
<dbReference type="AlphaFoldDB" id="A0A1M6E0V9"/>
<keyword evidence="6" id="KW-0411">Iron-sulfur</keyword>
<evidence type="ECO:0000259" key="7">
    <source>
        <dbReference type="Pfam" id="PF01077"/>
    </source>
</evidence>
<gene>
    <name evidence="9" type="ORF">SAMN02745691_00820</name>
</gene>
<dbReference type="SUPFAM" id="SSF55124">
    <property type="entry name" value="Nitrite/Sulfite reductase N-terminal domain-like"/>
    <property type="match status" value="2"/>
</dbReference>
<dbReference type="InterPro" id="IPR036136">
    <property type="entry name" value="Nit/Sulf_reduc_fer-like_dom_sf"/>
</dbReference>
<evidence type="ECO:0000256" key="6">
    <source>
        <dbReference type="ARBA" id="ARBA00023014"/>
    </source>
</evidence>
<feature type="domain" description="Nitrite/Sulfite reductase ferredoxin-like" evidence="8">
    <location>
        <begin position="306"/>
        <end position="369"/>
    </location>
</feature>
<dbReference type="InterPro" id="IPR045854">
    <property type="entry name" value="NO2/SO3_Rdtase_4Fe4S_sf"/>
</dbReference>
<keyword evidence="4" id="KW-0560">Oxidoreductase</keyword>
<reference evidence="9 10" key="1">
    <citation type="submission" date="2016-11" db="EMBL/GenBank/DDBJ databases">
        <authorList>
            <person name="Jaros S."/>
            <person name="Januszkiewicz K."/>
            <person name="Wedrychowicz H."/>
        </authorList>
    </citation>
    <scope>NUCLEOTIDE SEQUENCE [LARGE SCALE GENOMIC DNA]</scope>
    <source>
        <strain evidence="9 10">DSM 15970</strain>
    </source>
</reference>
<evidence type="ECO:0000256" key="1">
    <source>
        <dbReference type="ARBA" id="ARBA00022485"/>
    </source>
</evidence>
<evidence type="ECO:0000256" key="2">
    <source>
        <dbReference type="ARBA" id="ARBA00022617"/>
    </source>
</evidence>
<dbReference type="EMBL" id="FQYT01000007">
    <property type="protein sequence ID" value="SHI79000.1"/>
    <property type="molecule type" value="Genomic_DNA"/>
</dbReference>
<proteinExistence type="predicted"/>
<keyword evidence="2" id="KW-0349">Heme</keyword>
<dbReference type="PANTHER" id="PTHR32439">
    <property type="entry name" value="FERREDOXIN--NITRITE REDUCTASE, CHLOROPLASTIC"/>
    <property type="match status" value="1"/>
</dbReference>
<dbReference type="InterPro" id="IPR005117">
    <property type="entry name" value="NiRdtase/SiRdtase_haem-b_fer"/>
</dbReference>
<feature type="domain" description="Nitrite/Sulfite reductase ferredoxin-like" evidence="8">
    <location>
        <begin position="45"/>
        <end position="106"/>
    </location>
</feature>
<dbReference type="Gene3D" id="3.90.480.10">
    <property type="entry name" value="Sulfite Reductase Hemoprotein,Domain 2"/>
    <property type="match status" value="1"/>
</dbReference>
<dbReference type="GO" id="GO:0051539">
    <property type="term" value="F:4 iron, 4 sulfur cluster binding"/>
    <property type="evidence" value="ECO:0007669"/>
    <property type="project" value="UniProtKB-KW"/>
</dbReference>
<dbReference type="GO" id="GO:0046872">
    <property type="term" value="F:metal ion binding"/>
    <property type="evidence" value="ECO:0007669"/>
    <property type="project" value="UniProtKB-KW"/>
</dbReference>